<dbReference type="EMBL" id="CCKQ01005869">
    <property type="protein sequence ID" value="CDW77139.1"/>
    <property type="molecule type" value="Genomic_DNA"/>
</dbReference>
<reference evidence="1 2" key="1">
    <citation type="submission" date="2014-06" db="EMBL/GenBank/DDBJ databases">
        <authorList>
            <person name="Swart Estienne"/>
        </authorList>
    </citation>
    <scope>NUCLEOTIDE SEQUENCE [LARGE SCALE GENOMIC DNA]</scope>
    <source>
        <strain evidence="1 2">130c</strain>
    </source>
</reference>
<proteinExistence type="predicted"/>
<dbReference type="AlphaFoldDB" id="A0A078A5H0"/>
<sequence>MTLANINSSQNLPSQPIKYAPLIFLVQSYLKYNGNRQICKFPYFKMLQYITDPLRFQLGVLIILSGDRLFLQLDLQTFYFNCQFMKNQSAFFELPNQKYCKSRSGIGFFDAYQVISYFSSNELVSITNSTQSSIISEEYRSKFNDSNSTYQHQ</sequence>
<evidence type="ECO:0000313" key="2">
    <source>
        <dbReference type="Proteomes" id="UP000039865"/>
    </source>
</evidence>
<gene>
    <name evidence="1" type="primary">Contig9629.g10294</name>
    <name evidence="1" type="ORF">STYLEM_6109</name>
</gene>
<dbReference type="InParanoid" id="A0A078A5H0"/>
<name>A0A078A5H0_STYLE</name>
<evidence type="ECO:0000313" key="1">
    <source>
        <dbReference type="EMBL" id="CDW77139.1"/>
    </source>
</evidence>
<protein>
    <submittedName>
        <fullName evidence="1">Uncharacterized protein</fullName>
    </submittedName>
</protein>
<organism evidence="1 2">
    <name type="scientific">Stylonychia lemnae</name>
    <name type="common">Ciliate</name>
    <dbReference type="NCBI Taxonomy" id="5949"/>
    <lineage>
        <taxon>Eukaryota</taxon>
        <taxon>Sar</taxon>
        <taxon>Alveolata</taxon>
        <taxon>Ciliophora</taxon>
        <taxon>Intramacronucleata</taxon>
        <taxon>Spirotrichea</taxon>
        <taxon>Stichotrichia</taxon>
        <taxon>Sporadotrichida</taxon>
        <taxon>Oxytrichidae</taxon>
        <taxon>Stylonychinae</taxon>
        <taxon>Stylonychia</taxon>
    </lineage>
</organism>
<dbReference type="Proteomes" id="UP000039865">
    <property type="component" value="Unassembled WGS sequence"/>
</dbReference>
<accession>A0A078A5H0</accession>
<keyword evidence="2" id="KW-1185">Reference proteome</keyword>